<proteinExistence type="predicted"/>
<sequence>MSINNKIRISCYIIAVILLLYGCQNQDARIERALSLAKSNRPELEKVLEHYQHDSLKLEAAKFLIRNMPGHYSLADSSINKYYDEIDSTLHAMKNHNVDEIKYSLEKISDRFCTIIKNETVPDVEIITSKYLIANIDTAFAQWQEGPWGKHLNFEQFCECLLPYKTEDLQSLDNWKEYLKTTYNQKLENLKYCDLYKNSALRAAIQVNSNLKNNLHPVIVPSRMTPVYRMSTRVKLPFGMCDDYTEIATAVFRSNGIPVFSDFTPQWPFRSMGHTWNVLLNNNGKNLSFGGADTNPGDPHKMDEHMAKAFRRTYAANSELEELQATEKYIPYTFSTPFIKDVTPEYTDCVDVELEVKGKNGKFAYLSVFNNHTWTPIDFTRIKHGKAHFKNMGKNIVYLPVYYEENEWQLAIADPFVLTYKGEVEKLIPDTLKRQTLVLHRKYPVFPHLNEGAERVYNGEFQVADNPDFKNAKIVHKIKQWGTIGMEANIPDSCGKYRYWRYYQPEEYCNCNIAEIYFVERENHSFIEGEIIGTDGAWNNNENYNKTKVFDHNLLTSFDAPTSNGAWVGMDFGKPVDIEKILFTARGDGNTIDIGDTYELFYWGNGHWNSLGKQKANTVTLEYKNVPTGALYWLRDLTKGEEERIFTYENGKQIWW</sequence>
<name>A0A1M4ZSB3_9BACE</name>
<dbReference type="PANTHER" id="PTHR35532:SF5">
    <property type="entry name" value="CARBOHYDRATE-BINDING DOMAIN-CONTAINING PROTEIN"/>
    <property type="match status" value="1"/>
</dbReference>
<evidence type="ECO:0000313" key="2">
    <source>
        <dbReference type="Proteomes" id="UP000184436"/>
    </source>
</evidence>
<reference evidence="1 2" key="1">
    <citation type="submission" date="2016-11" db="EMBL/GenBank/DDBJ databases">
        <authorList>
            <person name="Jaros S."/>
            <person name="Januszkiewicz K."/>
            <person name="Wedrychowicz H."/>
        </authorList>
    </citation>
    <scope>NUCLEOTIDE SEQUENCE [LARGE SCALE GENOMIC DNA]</scope>
    <source>
        <strain evidence="1 2">DSM 26883</strain>
    </source>
</reference>
<keyword evidence="2" id="KW-1185">Reference proteome</keyword>
<dbReference type="Gene3D" id="2.60.120.260">
    <property type="entry name" value="Galactose-binding domain-like"/>
    <property type="match status" value="2"/>
</dbReference>
<dbReference type="Proteomes" id="UP000184436">
    <property type="component" value="Unassembled WGS sequence"/>
</dbReference>
<dbReference type="AlphaFoldDB" id="A0A1M4ZSB3"/>
<evidence type="ECO:0008006" key="3">
    <source>
        <dbReference type="Google" id="ProtNLM"/>
    </source>
</evidence>
<evidence type="ECO:0000313" key="1">
    <source>
        <dbReference type="EMBL" id="SHF20911.1"/>
    </source>
</evidence>
<dbReference type="EMBL" id="FQVD01000013">
    <property type="protein sequence ID" value="SHF20911.1"/>
    <property type="molecule type" value="Genomic_DNA"/>
</dbReference>
<dbReference type="PROSITE" id="PS51257">
    <property type="entry name" value="PROKAR_LIPOPROTEIN"/>
    <property type="match status" value="1"/>
</dbReference>
<accession>A0A1M4ZSB3</accession>
<dbReference type="PANTHER" id="PTHR35532">
    <property type="entry name" value="SIMILAR TO POLYHYDROXYALKANOATE DEPOLYMERASE"/>
    <property type="match status" value="1"/>
</dbReference>
<organism evidence="1 2">
    <name type="scientific">Bacteroides faecichinchillae</name>
    <dbReference type="NCBI Taxonomy" id="871325"/>
    <lineage>
        <taxon>Bacteria</taxon>
        <taxon>Pseudomonadati</taxon>
        <taxon>Bacteroidota</taxon>
        <taxon>Bacteroidia</taxon>
        <taxon>Bacteroidales</taxon>
        <taxon>Bacteroidaceae</taxon>
        <taxon>Bacteroides</taxon>
    </lineage>
</organism>
<dbReference type="STRING" id="871325.SAMN05444349_11368"/>
<dbReference type="OrthoDB" id="679512at2"/>
<gene>
    <name evidence="1" type="ORF">SAMN05444349_11368</name>
</gene>
<dbReference type="RefSeq" id="WP_136498386.1">
    <property type="nucleotide sequence ID" value="NZ_FQVD01000013.1"/>
</dbReference>
<protein>
    <recommendedName>
        <fullName evidence="3">F5/8 type C domain-containing protein</fullName>
    </recommendedName>
</protein>